<accession>A0AAE1Z444</accession>
<evidence type="ECO:0000313" key="2">
    <source>
        <dbReference type="Proteomes" id="UP001293254"/>
    </source>
</evidence>
<gene>
    <name evidence="1" type="ORF">Salat_0494500</name>
</gene>
<organism evidence="1 2">
    <name type="scientific">Sesamum alatum</name>
    <dbReference type="NCBI Taxonomy" id="300844"/>
    <lineage>
        <taxon>Eukaryota</taxon>
        <taxon>Viridiplantae</taxon>
        <taxon>Streptophyta</taxon>
        <taxon>Embryophyta</taxon>
        <taxon>Tracheophyta</taxon>
        <taxon>Spermatophyta</taxon>
        <taxon>Magnoliopsida</taxon>
        <taxon>eudicotyledons</taxon>
        <taxon>Gunneridae</taxon>
        <taxon>Pentapetalae</taxon>
        <taxon>asterids</taxon>
        <taxon>lamiids</taxon>
        <taxon>Lamiales</taxon>
        <taxon>Pedaliaceae</taxon>
        <taxon>Sesamum</taxon>
    </lineage>
</organism>
<reference evidence="1" key="1">
    <citation type="submission" date="2020-06" db="EMBL/GenBank/DDBJ databases">
        <authorList>
            <person name="Li T."/>
            <person name="Hu X."/>
            <person name="Zhang T."/>
            <person name="Song X."/>
            <person name="Zhang H."/>
            <person name="Dai N."/>
            <person name="Sheng W."/>
            <person name="Hou X."/>
            <person name="Wei L."/>
        </authorList>
    </citation>
    <scope>NUCLEOTIDE SEQUENCE</scope>
    <source>
        <strain evidence="1">3651</strain>
        <tissue evidence="1">Leaf</tissue>
    </source>
</reference>
<keyword evidence="2" id="KW-1185">Reference proteome</keyword>
<dbReference type="EMBL" id="JACGWO010000001">
    <property type="protein sequence ID" value="KAK4441596.1"/>
    <property type="molecule type" value="Genomic_DNA"/>
</dbReference>
<protein>
    <submittedName>
        <fullName evidence="1">Uncharacterized protein</fullName>
    </submittedName>
</protein>
<name>A0AAE1Z444_9LAMI</name>
<proteinExistence type="predicted"/>
<dbReference type="AlphaFoldDB" id="A0AAE1Z444"/>
<sequence>MRQRELLEFRTPQHASFGTNNWGGASPLLARNIPRESLDQRYSRLYTVRDRDQVFPSAIIEDENVCFPPTTTIRDEIFSSPPPTTIRDEIFSFSKTDASSKRKYPATPRRKWLLRKLMRQPDHKTSVTLGLNSGSRWFPKWNSKKRWPNGWC</sequence>
<dbReference type="Proteomes" id="UP001293254">
    <property type="component" value="Unassembled WGS sequence"/>
</dbReference>
<reference evidence="1" key="2">
    <citation type="journal article" date="2024" name="Plant">
        <title>Genomic evolution and insights into agronomic trait innovations of Sesamum species.</title>
        <authorList>
            <person name="Miao H."/>
            <person name="Wang L."/>
            <person name="Qu L."/>
            <person name="Liu H."/>
            <person name="Sun Y."/>
            <person name="Le M."/>
            <person name="Wang Q."/>
            <person name="Wei S."/>
            <person name="Zheng Y."/>
            <person name="Lin W."/>
            <person name="Duan Y."/>
            <person name="Cao H."/>
            <person name="Xiong S."/>
            <person name="Wang X."/>
            <person name="Wei L."/>
            <person name="Li C."/>
            <person name="Ma Q."/>
            <person name="Ju M."/>
            <person name="Zhao R."/>
            <person name="Li G."/>
            <person name="Mu C."/>
            <person name="Tian Q."/>
            <person name="Mei H."/>
            <person name="Zhang T."/>
            <person name="Gao T."/>
            <person name="Zhang H."/>
        </authorList>
    </citation>
    <scope>NUCLEOTIDE SEQUENCE</scope>
    <source>
        <strain evidence="1">3651</strain>
    </source>
</reference>
<evidence type="ECO:0000313" key="1">
    <source>
        <dbReference type="EMBL" id="KAK4441596.1"/>
    </source>
</evidence>
<comment type="caution">
    <text evidence="1">The sequence shown here is derived from an EMBL/GenBank/DDBJ whole genome shotgun (WGS) entry which is preliminary data.</text>
</comment>